<dbReference type="InterPro" id="IPR002121">
    <property type="entry name" value="HRDC_dom"/>
</dbReference>
<dbReference type="GO" id="GO:0003676">
    <property type="term" value="F:nucleic acid binding"/>
    <property type="evidence" value="ECO:0007669"/>
    <property type="project" value="InterPro"/>
</dbReference>
<dbReference type="EMBL" id="CAFBMT010000012">
    <property type="protein sequence ID" value="CAB4940577.1"/>
    <property type="molecule type" value="Genomic_DNA"/>
</dbReference>
<dbReference type="PROSITE" id="PS50967">
    <property type="entry name" value="HRDC"/>
    <property type="match status" value="1"/>
</dbReference>
<dbReference type="SUPFAM" id="SSF47819">
    <property type="entry name" value="HRDC-like"/>
    <property type="match status" value="2"/>
</dbReference>
<dbReference type="PANTHER" id="PTHR47649">
    <property type="entry name" value="RIBONUCLEASE D"/>
    <property type="match status" value="1"/>
</dbReference>
<accession>A0A6J6RYN8</accession>
<dbReference type="AlphaFoldDB" id="A0A6J6RYN8"/>
<sequence>MTYRWITTDVDLVAHVERLLQQQRYALDTEFHRERTYFPKLALLQIADAEQIVLIDPLACDLSPLKALFESDVLAVLHAAQQDLDVLTHACGAVPRRLYDTQLAAGFLGYSTPSLVSLLQAELKVPMAKGDRLTDWLRRPLSNEQCDYAASDVAHLLLLHDTIEAQLAAEGRSEWASAACEELRVKPVSGVDPGMAWSRLKDVRVLKAKARGVAQAVAEWRERRAMSLDSPVRQVLPDLAVLGIAQKQPRTIADLAQCRGVDDRHTRGTIGKELLTAVETGLAAEVTMPAAEGEELERHMRPAVALVSAWVGEVARKQRVDAALLATRTDLVSFLRGDETSRLAHGWRNEFLGDGIRRLVEGRSALTFDGRGGLRLVDVTPEPAA</sequence>
<feature type="domain" description="HRDC" evidence="1">
    <location>
        <begin position="207"/>
        <end position="288"/>
    </location>
</feature>
<dbReference type="InterPro" id="IPR051086">
    <property type="entry name" value="RNase_D-like"/>
</dbReference>
<dbReference type="InterPro" id="IPR010997">
    <property type="entry name" value="HRDC-like_sf"/>
</dbReference>
<dbReference type="SMART" id="SM00474">
    <property type="entry name" value="35EXOc"/>
    <property type="match status" value="1"/>
</dbReference>
<dbReference type="PANTHER" id="PTHR47649:SF1">
    <property type="entry name" value="RIBONUCLEASE D"/>
    <property type="match status" value="1"/>
</dbReference>
<proteinExistence type="predicted"/>
<dbReference type="Pfam" id="PF00570">
    <property type="entry name" value="HRDC"/>
    <property type="match status" value="1"/>
</dbReference>
<dbReference type="Gene3D" id="1.10.150.80">
    <property type="entry name" value="HRDC domain"/>
    <property type="match status" value="1"/>
</dbReference>
<gene>
    <name evidence="3" type="ORF">UFOPK2656_01887</name>
    <name evidence="4" type="ORF">UFOPK3651_02137</name>
    <name evidence="2" type="ORF">UFOPK4189_02263</name>
</gene>
<dbReference type="SUPFAM" id="SSF53098">
    <property type="entry name" value="Ribonuclease H-like"/>
    <property type="match status" value="1"/>
</dbReference>
<dbReference type="InterPro" id="IPR002562">
    <property type="entry name" value="3'-5'_exonuclease_dom"/>
</dbReference>
<protein>
    <submittedName>
        <fullName evidence="3">Unannotated protein</fullName>
    </submittedName>
</protein>
<dbReference type="InterPro" id="IPR012337">
    <property type="entry name" value="RNaseH-like_sf"/>
</dbReference>
<dbReference type="GO" id="GO:0006139">
    <property type="term" value="P:nucleobase-containing compound metabolic process"/>
    <property type="evidence" value="ECO:0007669"/>
    <property type="project" value="InterPro"/>
</dbReference>
<organism evidence="3">
    <name type="scientific">freshwater metagenome</name>
    <dbReference type="NCBI Taxonomy" id="449393"/>
    <lineage>
        <taxon>unclassified sequences</taxon>
        <taxon>metagenomes</taxon>
        <taxon>ecological metagenomes</taxon>
    </lineage>
</organism>
<evidence type="ECO:0000259" key="1">
    <source>
        <dbReference type="PROSITE" id="PS50967"/>
    </source>
</evidence>
<dbReference type="Gene3D" id="3.30.420.10">
    <property type="entry name" value="Ribonuclease H-like superfamily/Ribonuclease H"/>
    <property type="match status" value="1"/>
</dbReference>
<dbReference type="GO" id="GO:0000166">
    <property type="term" value="F:nucleotide binding"/>
    <property type="evidence" value="ECO:0007669"/>
    <property type="project" value="InterPro"/>
</dbReference>
<evidence type="ECO:0000313" key="3">
    <source>
        <dbReference type="EMBL" id="CAB4727602.1"/>
    </source>
</evidence>
<dbReference type="Pfam" id="PF01612">
    <property type="entry name" value="DNA_pol_A_exo1"/>
    <property type="match status" value="1"/>
</dbReference>
<dbReference type="GO" id="GO:0008408">
    <property type="term" value="F:3'-5' exonuclease activity"/>
    <property type="evidence" value="ECO:0007669"/>
    <property type="project" value="InterPro"/>
</dbReference>
<dbReference type="InterPro" id="IPR044876">
    <property type="entry name" value="HRDC_dom_sf"/>
</dbReference>
<evidence type="ECO:0000313" key="2">
    <source>
        <dbReference type="EMBL" id="CAB4364502.1"/>
    </source>
</evidence>
<name>A0A6J6RYN8_9ZZZZ</name>
<reference evidence="3" key="1">
    <citation type="submission" date="2020-05" db="EMBL/GenBank/DDBJ databases">
        <authorList>
            <person name="Chiriac C."/>
            <person name="Salcher M."/>
            <person name="Ghai R."/>
            <person name="Kavagutti S V."/>
        </authorList>
    </citation>
    <scope>NUCLEOTIDE SEQUENCE</scope>
</reference>
<dbReference type="EMBL" id="CAEZYF010000011">
    <property type="protein sequence ID" value="CAB4727602.1"/>
    <property type="molecule type" value="Genomic_DNA"/>
</dbReference>
<dbReference type="InterPro" id="IPR036397">
    <property type="entry name" value="RNaseH_sf"/>
</dbReference>
<dbReference type="CDD" id="cd06142">
    <property type="entry name" value="RNaseD_exo"/>
    <property type="match status" value="1"/>
</dbReference>
<evidence type="ECO:0000313" key="4">
    <source>
        <dbReference type="EMBL" id="CAB4940577.1"/>
    </source>
</evidence>
<dbReference type="EMBL" id="CAESGF010000014">
    <property type="protein sequence ID" value="CAB4364502.1"/>
    <property type="molecule type" value="Genomic_DNA"/>
</dbReference>